<comment type="caution">
    <text evidence="1">The sequence shown here is derived from an EMBL/GenBank/DDBJ whole genome shotgun (WGS) entry which is preliminary data.</text>
</comment>
<protein>
    <recommendedName>
        <fullName evidence="3">Adhesin domain-containing protein</fullName>
    </recommendedName>
</protein>
<organism evidence="1 2">
    <name type="scientific">Hyaloperonospora brassicae</name>
    <name type="common">Brassica downy mildew</name>
    <name type="synonym">Peronospora brassicae</name>
    <dbReference type="NCBI Taxonomy" id="162125"/>
    <lineage>
        <taxon>Eukaryota</taxon>
        <taxon>Sar</taxon>
        <taxon>Stramenopiles</taxon>
        <taxon>Oomycota</taxon>
        <taxon>Peronosporomycetes</taxon>
        <taxon>Peronosporales</taxon>
        <taxon>Peronosporaceae</taxon>
        <taxon>Hyaloperonospora</taxon>
    </lineage>
</organism>
<proteinExistence type="predicted"/>
<sequence length="420" mass="44792">MAPACFRHLLRRPSHASRRALSVASTASLSLAHPTTRVTLRASDAARTDVTIVPVSTASAAAHVEARAWTAAGHETDVEQLFRVDVNVAADAQSLRLVKKTADAVDVALELVVPRSVALDVIIANGRVALRDAVEGDVKVVVQHGDLCVHKVRGPRVRLSANHGALEVAALVEGETVDLCARDGLQCQRLLARRARVKLGKGRATRCSTLGAIYAASCSIAVAPQASRGASQLHVGAVHGHLQVKSAGLDRLQVDSVSGTIDVEDSGRACHVTAHFDSWPSDSYSRIVVAGDVHVSVQPAASMDVELHGTSVTVGDQCVFERSDMDQVDADYAVFTGQLCAREEAVAAATSTGKIDVRSAKQDALRTSFFMQPADGGNEARDESKPSRLFVHAQQGAVTLDQLTWMDNVKRKYVKQLEKQ</sequence>
<dbReference type="PANTHER" id="PTHR34094">
    <property type="match status" value="1"/>
</dbReference>
<keyword evidence="2" id="KW-1185">Reference proteome</keyword>
<reference evidence="1" key="1">
    <citation type="submission" date="2022-12" db="EMBL/GenBank/DDBJ databases">
        <authorList>
            <person name="Webb A."/>
        </authorList>
    </citation>
    <scope>NUCLEOTIDE SEQUENCE</scope>
    <source>
        <strain evidence="1">Hp1</strain>
    </source>
</reference>
<evidence type="ECO:0008006" key="3">
    <source>
        <dbReference type="Google" id="ProtNLM"/>
    </source>
</evidence>
<evidence type="ECO:0000313" key="2">
    <source>
        <dbReference type="Proteomes" id="UP001162031"/>
    </source>
</evidence>
<accession>A0AAV0TDQ7</accession>
<name>A0AAV0TDQ7_HYABA</name>
<dbReference type="Proteomes" id="UP001162031">
    <property type="component" value="Unassembled WGS sequence"/>
</dbReference>
<gene>
    <name evidence="1" type="ORF">HBR001_LOCUS2229</name>
</gene>
<evidence type="ECO:0000313" key="1">
    <source>
        <dbReference type="EMBL" id="CAI5719622.1"/>
    </source>
</evidence>
<dbReference type="AlphaFoldDB" id="A0AAV0TDQ7"/>
<dbReference type="EMBL" id="CANTFL010000251">
    <property type="protein sequence ID" value="CAI5719622.1"/>
    <property type="molecule type" value="Genomic_DNA"/>
</dbReference>
<dbReference type="PANTHER" id="PTHR34094:SF1">
    <property type="entry name" value="PROTEIN FAM185A"/>
    <property type="match status" value="1"/>
</dbReference>